<dbReference type="Gene3D" id="1.10.510.10">
    <property type="entry name" value="Transferase(Phosphotransferase) domain 1"/>
    <property type="match status" value="1"/>
</dbReference>
<evidence type="ECO:0000256" key="4">
    <source>
        <dbReference type="ARBA" id="ARBA00022840"/>
    </source>
</evidence>
<evidence type="ECO:0000313" key="6">
    <source>
        <dbReference type="EMBL" id="SVC56533.1"/>
    </source>
</evidence>
<dbReference type="EMBL" id="UINC01098195">
    <property type="protein sequence ID" value="SVC56533.1"/>
    <property type="molecule type" value="Genomic_DNA"/>
</dbReference>
<gene>
    <name evidence="6" type="ORF">METZ01_LOCUS309387</name>
</gene>
<dbReference type="Pfam" id="PF00069">
    <property type="entry name" value="Pkinase"/>
    <property type="match status" value="1"/>
</dbReference>
<accession>A0A382N5V8</accession>
<feature type="non-terminal residue" evidence="6">
    <location>
        <position position="190"/>
    </location>
</feature>
<keyword evidence="3" id="KW-0418">Kinase</keyword>
<proteinExistence type="predicted"/>
<keyword evidence="2" id="KW-0547">Nucleotide-binding</keyword>
<evidence type="ECO:0000256" key="3">
    <source>
        <dbReference type="ARBA" id="ARBA00022777"/>
    </source>
</evidence>
<dbReference type="PROSITE" id="PS50011">
    <property type="entry name" value="PROTEIN_KINASE_DOM"/>
    <property type="match status" value="1"/>
</dbReference>
<dbReference type="PANTHER" id="PTHR43289:SF6">
    <property type="entry name" value="SERINE_THREONINE-PROTEIN KINASE NEKL-3"/>
    <property type="match status" value="1"/>
</dbReference>
<dbReference type="PANTHER" id="PTHR43289">
    <property type="entry name" value="MITOGEN-ACTIVATED PROTEIN KINASE KINASE KINASE 20-RELATED"/>
    <property type="match status" value="1"/>
</dbReference>
<dbReference type="Gene3D" id="3.30.200.20">
    <property type="entry name" value="Phosphorylase Kinase, domain 1"/>
    <property type="match status" value="1"/>
</dbReference>
<dbReference type="SMART" id="SM00220">
    <property type="entry name" value="S_TKc"/>
    <property type="match status" value="1"/>
</dbReference>
<name>A0A382N5V8_9ZZZZ</name>
<protein>
    <recommendedName>
        <fullName evidence="5">Protein kinase domain-containing protein</fullName>
    </recommendedName>
</protein>
<dbReference type="InterPro" id="IPR000719">
    <property type="entry name" value="Prot_kinase_dom"/>
</dbReference>
<keyword evidence="1" id="KW-0808">Transferase</keyword>
<dbReference type="GO" id="GO:0005524">
    <property type="term" value="F:ATP binding"/>
    <property type="evidence" value="ECO:0007669"/>
    <property type="project" value="UniProtKB-KW"/>
</dbReference>
<dbReference type="GO" id="GO:0004674">
    <property type="term" value="F:protein serine/threonine kinase activity"/>
    <property type="evidence" value="ECO:0007669"/>
    <property type="project" value="TreeGrafter"/>
</dbReference>
<dbReference type="CDD" id="cd14014">
    <property type="entry name" value="STKc_PknB_like"/>
    <property type="match status" value="1"/>
</dbReference>
<keyword evidence="4" id="KW-0067">ATP-binding</keyword>
<dbReference type="InterPro" id="IPR008271">
    <property type="entry name" value="Ser/Thr_kinase_AS"/>
</dbReference>
<evidence type="ECO:0000256" key="1">
    <source>
        <dbReference type="ARBA" id="ARBA00022679"/>
    </source>
</evidence>
<evidence type="ECO:0000259" key="5">
    <source>
        <dbReference type="PROSITE" id="PS50011"/>
    </source>
</evidence>
<feature type="domain" description="Protein kinase" evidence="5">
    <location>
        <begin position="8"/>
        <end position="190"/>
    </location>
</feature>
<evidence type="ECO:0000256" key="2">
    <source>
        <dbReference type="ARBA" id="ARBA00022741"/>
    </source>
</evidence>
<dbReference type="SUPFAM" id="SSF56112">
    <property type="entry name" value="Protein kinase-like (PK-like)"/>
    <property type="match status" value="1"/>
</dbReference>
<sequence length="190" mass="20788">MQRTLDRYVLLEQVGSTGLSTVYRAQAPEDETEVALKVLRPYISEDPTLLAKFEAGILNIIKLRHTNILPVYAKETDGDLHWITMQHVSWPTLRQWAQHPVPIPQAIMIINQVCGAIELAHSQGISHGDIKPGNIFIDPDTGRVLVADFGISVIAGGAPATVKAALNIPLPAYTAPELDQQAIPNLQSDM</sequence>
<dbReference type="PROSITE" id="PS00108">
    <property type="entry name" value="PROTEIN_KINASE_ST"/>
    <property type="match status" value="1"/>
</dbReference>
<organism evidence="6">
    <name type="scientific">marine metagenome</name>
    <dbReference type="NCBI Taxonomy" id="408172"/>
    <lineage>
        <taxon>unclassified sequences</taxon>
        <taxon>metagenomes</taxon>
        <taxon>ecological metagenomes</taxon>
    </lineage>
</organism>
<dbReference type="InterPro" id="IPR011009">
    <property type="entry name" value="Kinase-like_dom_sf"/>
</dbReference>
<reference evidence="6" key="1">
    <citation type="submission" date="2018-05" db="EMBL/GenBank/DDBJ databases">
        <authorList>
            <person name="Lanie J.A."/>
            <person name="Ng W.-L."/>
            <person name="Kazmierczak K.M."/>
            <person name="Andrzejewski T.M."/>
            <person name="Davidsen T.M."/>
            <person name="Wayne K.J."/>
            <person name="Tettelin H."/>
            <person name="Glass J.I."/>
            <person name="Rusch D."/>
            <person name="Podicherti R."/>
            <person name="Tsui H.-C.T."/>
            <person name="Winkler M.E."/>
        </authorList>
    </citation>
    <scope>NUCLEOTIDE SEQUENCE</scope>
</reference>
<dbReference type="AlphaFoldDB" id="A0A382N5V8"/>